<dbReference type="InterPro" id="IPR023346">
    <property type="entry name" value="Lysozyme-like_dom_sf"/>
</dbReference>
<dbReference type="EMBL" id="JBHTLU010000034">
    <property type="protein sequence ID" value="MFD1223377.1"/>
    <property type="molecule type" value="Genomic_DNA"/>
</dbReference>
<protein>
    <submittedName>
        <fullName evidence="3">Lytic transglycosylase domain-containing protein</fullName>
    </submittedName>
</protein>
<dbReference type="PANTHER" id="PTHR37423">
    <property type="entry name" value="SOLUBLE LYTIC MUREIN TRANSGLYCOSYLASE-RELATED"/>
    <property type="match status" value="1"/>
</dbReference>
<dbReference type="PROSITE" id="PS00922">
    <property type="entry name" value="TRANSGLYCOSYLASE"/>
    <property type="match status" value="1"/>
</dbReference>
<evidence type="ECO:0000313" key="3">
    <source>
        <dbReference type="EMBL" id="MFD1223377.1"/>
    </source>
</evidence>
<dbReference type="InterPro" id="IPR008258">
    <property type="entry name" value="Transglycosylase_SLT_dom_1"/>
</dbReference>
<sequence>MNIDPRTIKELLQLQILSKSSLLSSSAQTATEDDTNFSEILNSLLSSSASSSDRPLAAAGTIASSGSLQPFRNSYVPVMPYGAYASVQKPGSMKSAGDLEALIESASRKHSVQSSLVKAVIDTESSFNPRAVSGAGAKGLMQLMDGTSRGLGVTNPFDPAQNINGGTQYLAGLLQKYNGNRGVALAAYNAGPGRIDRLGITNDQELKSKMHLLPSETQAYVGKVLRLQRDYEA</sequence>
<evidence type="ECO:0000259" key="2">
    <source>
        <dbReference type="Pfam" id="PF01464"/>
    </source>
</evidence>
<proteinExistence type="inferred from homology"/>
<dbReference type="Proteomes" id="UP001597180">
    <property type="component" value="Unassembled WGS sequence"/>
</dbReference>
<accession>A0ABW3UR25</accession>
<dbReference type="PANTHER" id="PTHR37423:SF2">
    <property type="entry name" value="MEMBRANE-BOUND LYTIC MUREIN TRANSGLYCOSYLASE C"/>
    <property type="match status" value="1"/>
</dbReference>
<evidence type="ECO:0000313" key="4">
    <source>
        <dbReference type="Proteomes" id="UP001597180"/>
    </source>
</evidence>
<organism evidence="3 4">
    <name type="scientific">Paenibacillus vulneris</name>
    <dbReference type="NCBI Taxonomy" id="1133364"/>
    <lineage>
        <taxon>Bacteria</taxon>
        <taxon>Bacillati</taxon>
        <taxon>Bacillota</taxon>
        <taxon>Bacilli</taxon>
        <taxon>Bacillales</taxon>
        <taxon>Paenibacillaceae</taxon>
        <taxon>Paenibacillus</taxon>
    </lineage>
</organism>
<feature type="domain" description="Transglycosylase SLT" evidence="2">
    <location>
        <begin position="102"/>
        <end position="203"/>
    </location>
</feature>
<gene>
    <name evidence="3" type="ORF">ACFQ4B_24965</name>
</gene>
<dbReference type="Pfam" id="PF01464">
    <property type="entry name" value="SLT"/>
    <property type="match status" value="1"/>
</dbReference>
<comment type="similarity">
    <text evidence="1">Belongs to the transglycosylase Slt family.</text>
</comment>
<dbReference type="InterPro" id="IPR000189">
    <property type="entry name" value="Transglyc_AS"/>
</dbReference>
<dbReference type="SUPFAM" id="SSF53955">
    <property type="entry name" value="Lysozyme-like"/>
    <property type="match status" value="1"/>
</dbReference>
<evidence type="ECO:0000256" key="1">
    <source>
        <dbReference type="ARBA" id="ARBA00007734"/>
    </source>
</evidence>
<keyword evidence="4" id="KW-1185">Reference proteome</keyword>
<reference evidence="4" key="1">
    <citation type="journal article" date="2019" name="Int. J. Syst. Evol. Microbiol.">
        <title>The Global Catalogue of Microorganisms (GCM) 10K type strain sequencing project: providing services to taxonomists for standard genome sequencing and annotation.</title>
        <authorList>
            <consortium name="The Broad Institute Genomics Platform"/>
            <consortium name="The Broad Institute Genome Sequencing Center for Infectious Disease"/>
            <person name="Wu L."/>
            <person name="Ma J."/>
        </authorList>
    </citation>
    <scope>NUCLEOTIDE SEQUENCE [LARGE SCALE GENOMIC DNA]</scope>
    <source>
        <strain evidence="4">CCUG 53270</strain>
    </source>
</reference>
<name>A0ABW3UR25_9BACL</name>
<comment type="caution">
    <text evidence="3">The sequence shown here is derived from an EMBL/GenBank/DDBJ whole genome shotgun (WGS) entry which is preliminary data.</text>
</comment>
<dbReference type="Gene3D" id="1.10.530.10">
    <property type="match status" value="1"/>
</dbReference>
<dbReference type="RefSeq" id="WP_345590404.1">
    <property type="nucleotide sequence ID" value="NZ_BAABJG010000022.1"/>
</dbReference>
<dbReference type="CDD" id="cd00254">
    <property type="entry name" value="LT-like"/>
    <property type="match status" value="1"/>
</dbReference>